<accession>A0A7C1I4P1</accession>
<dbReference type="InterPro" id="IPR008925">
    <property type="entry name" value="aa_tRNA-synth_I_cd-bd_sf"/>
</dbReference>
<gene>
    <name evidence="10 12" type="primary">lysS</name>
    <name evidence="12" type="ORF">ENO04_00160</name>
</gene>
<dbReference type="GO" id="GO:0000049">
    <property type="term" value="F:tRNA binding"/>
    <property type="evidence" value="ECO:0007669"/>
    <property type="project" value="InterPro"/>
</dbReference>
<keyword evidence="11" id="KW-0175">Coiled coil</keyword>
<dbReference type="GO" id="GO:0005737">
    <property type="term" value="C:cytoplasm"/>
    <property type="evidence" value="ECO:0007669"/>
    <property type="project" value="UniProtKB-SubCell"/>
</dbReference>
<dbReference type="InterPro" id="IPR020751">
    <property type="entry name" value="aa-tRNA-synth_I_codon-bd_sub2"/>
</dbReference>
<feature type="short sequence motif" description="'HIGH' region" evidence="10">
    <location>
        <begin position="35"/>
        <end position="43"/>
    </location>
</feature>
<keyword evidence="8 10" id="KW-0030">Aminoacyl-tRNA synthetase</keyword>
<proteinExistence type="inferred from homology"/>
<dbReference type="PANTHER" id="PTHR37940">
    <property type="entry name" value="LYSINE--TRNA LIGASE"/>
    <property type="match status" value="1"/>
</dbReference>
<keyword evidence="5 10" id="KW-0547">Nucleotide-binding</keyword>
<dbReference type="GO" id="GO:0004824">
    <property type="term" value="F:lysine-tRNA ligase activity"/>
    <property type="evidence" value="ECO:0007669"/>
    <property type="project" value="UniProtKB-UniRule"/>
</dbReference>
<evidence type="ECO:0000256" key="6">
    <source>
        <dbReference type="ARBA" id="ARBA00022840"/>
    </source>
</evidence>
<dbReference type="HAMAP" id="MF_00177">
    <property type="entry name" value="Lys_tRNA_synth_class1"/>
    <property type="match status" value="1"/>
</dbReference>
<comment type="catalytic activity">
    <reaction evidence="9 10">
        <text>tRNA(Lys) + L-lysine + ATP = L-lysyl-tRNA(Lys) + AMP + diphosphate</text>
        <dbReference type="Rhea" id="RHEA:20792"/>
        <dbReference type="Rhea" id="RHEA-COMP:9696"/>
        <dbReference type="Rhea" id="RHEA-COMP:9697"/>
        <dbReference type="ChEBI" id="CHEBI:30616"/>
        <dbReference type="ChEBI" id="CHEBI:32551"/>
        <dbReference type="ChEBI" id="CHEBI:33019"/>
        <dbReference type="ChEBI" id="CHEBI:78442"/>
        <dbReference type="ChEBI" id="CHEBI:78529"/>
        <dbReference type="ChEBI" id="CHEBI:456215"/>
        <dbReference type="EC" id="6.1.1.6"/>
    </reaction>
</comment>
<dbReference type="PANTHER" id="PTHR37940:SF1">
    <property type="entry name" value="LYSINE--TRNA LIGASE"/>
    <property type="match status" value="1"/>
</dbReference>
<dbReference type="Gene3D" id="1.10.10.350">
    <property type="match status" value="1"/>
</dbReference>
<keyword evidence="6 10" id="KW-0067">ATP-binding</keyword>
<evidence type="ECO:0000256" key="4">
    <source>
        <dbReference type="ARBA" id="ARBA00022598"/>
    </source>
</evidence>
<evidence type="ECO:0000256" key="1">
    <source>
        <dbReference type="ARBA" id="ARBA00004496"/>
    </source>
</evidence>
<dbReference type="NCBIfam" id="TIGR00467">
    <property type="entry name" value="lysS_arch"/>
    <property type="match status" value="1"/>
</dbReference>
<dbReference type="Gene3D" id="3.40.50.620">
    <property type="entry name" value="HUPs"/>
    <property type="match status" value="2"/>
</dbReference>
<evidence type="ECO:0000313" key="12">
    <source>
        <dbReference type="EMBL" id="HDS10028.1"/>
    </source>
</evidence>
<evidence type="ECO:0000256" key="2">
    <source>
        <dbReference type="ARBA" id="ARBA00005594"/>
    </source>
</evidence>
<comment type="subcellular location">
    <subcellularLocation>
        <location evidence="1 10">Cytoplasm</location>
    </subcellularLocation>
</comment>
<evidence type="ECO:0000256" key="10">
    <source>
        <dbReference type="HAMAP-Rule" id="MF_00177"/>
    </source>
</evidence>
<comment type="similarity">
    <text evidence="2 10">Belongs to the class-I aminoacyl-tRNA synthetase family.</text>
</comment>
<feature type="coiled-coil region" evidence="11">
    <location>
        <begin position="144"/>
        <end position="171"/>
    </location>
</feature>
<evidence type="ECO:0000256" key="3">
    <source>
        <dbReference type="ARBA" id="ARBA00022490"/>
    </source>
</evidence>
<keyword evidence="3 10" id="KW-0963">Cytoplasm</keyword>
<comment type="caution">
    <text evidence="10">Lacks conserved residue(s) required for the propagation of feature annotation.</text>
</comment>
<dbReference type="Pfam" id="PF01921">
    <property type="entry name" value="tRNA-synt_1f"/>
    <property type="match status" value="1"/>
</dbReference>
<organism evidence="12">
    <name type="scientific">Fervidicoccus fontis</name>
    <dbReference type="NCBI Taxonomy" id="683846"/>
    <lineage>
        <taxon>Archaea</taxon>
        <taxon>Thermoproteota</taxon>
        <taxon>Thermoprotei</taxon>
        <taxon>Fervidicoccales</taxon>
        <taxon>Fervidicoccaceae</taxon>
        <taxon>Fervidicoccus</taxon>
    </lineage>
</organism>
<dbReference type="EMBL" id="DSDY01000007">
    <property type="protein sequence ID" value="HDS10028.1"/>
    <property type="molecule type" value="Genomic_DNA"/>
</dbReference>
<dbReference type="SUPFAM" id="SSF52374">
    <property type="entry name" value="Nucleotidylyl transferase"/>
    <property type="match status" value="1"/>
</dbReference>
<evidence type="ECO:0000256" key="7">
    <source>
        <dbReference type="ARBA" id="ARBA00022917"/>
    </source>
</evidence>
<keyword evidence="4 10" id="KW-0436">Ligase</keyword>
<dbReference type="GO" id="GO:0006430">
    <property type="term" value="P:lysyl-tRNA aminoacylation"/>
    <property type="evidence" value="ECO:0007669"/>
    <property type="project" value="UniProtKB-UniRule"/>
</dbReference>
<protein>
    <recommendedName>
        <fullName evidence="10">Lysine--tRNA ligase</fullName>
        <ecNumber evidence="10">6.1.1.6</ecNumber>
    </recommendedName>
    <alternativeName>
        <fullName evidence="10">Lysyl-tRNA synthetase</fullName>
        <shortName evidence="10">LysRS</shortName>
    </alternativeName>
</protein>
<dbReference type="AlphaFoldDB" id="A0A7C1I4P1"/>
<name>A0A7C1I4P1_9CREN</name>
<dbReference type="EC" id="6.1.1.6" evidence="10"/>
<reference evidence="12" key="1">
    <citation type="journal article" date="2020" name="mSystems">
        <title>Genome- and Community-Level Interaction Insights into Carbon Utilization and Element Cycling Functions of Hydrothermarchaeota in Hydrothermal Sediment.</title>
        <authorList>
            <person name="Zhou Z."/>
            <person name="Liu Y."/>
            <person name="Xu W."/>
            <person name="Pan J."/>
            <person name="Luo Z.H."/>
            <person name="Li M."/>
        </authorList>
    </citation>
    <scope>NUCLEOTIDE SEQUENCE [LARGE SCALE GENOMIC DNA]</scope>
    <source>
        <strain evidence="12">SpSt-123</strain>
    </source>
</reference>
<evidence type="ECO:0000256" key="8">
    <source>
        <dbReference type="ARBA" id="ARBA00023146"/>
    </source>
</evidence>
<evidence type="ECO:0000256" key="11">
    <source>
        <dbReference type="SAM" id="Coils"/>
    </source>
</evidence>
<dbReference type="SUPFAM" id="SSF48163">
    <property type="entry name" value="An anticodon-binding domain of class I aminoacyl-tRNA synthetases"/>
    <property type="match status" value="1"/>
</dbReference>
<keyword evidence="7 10" id="KW-0648">Protein biosynthesis</keyword>
<comment type="caution">
    <text evidence="12">The sequence shown here is derived from an EMBL/GenBank/DDBJ whole genome shotgun (WGS) entry which is preliminary data.</text>
</comment>
<dbReference type="InterPro" id="IPR002904">
    <property type="entry name" value="Lys-tRNA-ligase"/>
</dbReference>
<evidence type="ECO:0000256" key="5">
    <source>
        <dbReference type="ARBA" id="ARBA00022741"/>
    </source>
</evidence>
<sequence>MHWIEKVVEELENYVATTKNKTKQDTIIINGGLSVSGLQHIGRLRGEIIISETVRKLLERKGYRVKQYLVLYTQDAWKGKESQVMSFGDEREGRKYTGWPLIRVPDPKKCHANWVEHYWEDFGGYLDKFTDGKIEVVTTTELYKTKLKDIVKEAINKKEKLRITINKYRGRNPYPEEWIPFEPICDKCGRIDKAKAIKYYPETEEVEYICENCGHRGKTSIANGKLNWRIEWASIWKALNIDFEPFGKDHATPGGSRDSCVDLSINVFDAKPPMGLAYEWVSLRVNGKEFDMGSSDFLGITPKDWYQVAHPEVLRYLYLKEHPRRKVVIDMTLIPSYYEEFYRAESLYYDAMKTHGNLESLPENEYEIAKTYELSMLEPIPSEKPLQPSYLTIALAVQLVPTDNLAENVVKRLKSSRIIPQELRPFDKKRITDIAWRAKNWVEKYASPQIRFTLLQQLSEELKAKLMYRDLLLRLGEELLKLGENWSEESIKDVMIKVTQGLKDDEKKAFYKEFYIIIIGKEFGPRAAPLIEILGQDFVKKRFIEDLS</sequence>
<dbReference type="Gene3D" id="1.10.10.770">
    <property type="match status" value="1"/>
</dbReference>
<dbReference type="GO" id="GO:0005524">
    <property type="term" value="F:ATP binding"/>
    <property type="evidence" value="ECO:0007669"/>
    <property type="project" value="UniProtKB-UniRule"/>
</dbReference>
<dbReference type="InterPro" id="IPR014729">
    <property type="entry name" value="Rossmann-like_a/b/a_fold"/>
</dbReference>
<evidence type="ECO:0000256" key="9">
    <source>
        <dbReference type="ARBA" id="ARBA00048573"/>
    </source>
</evidence>